<dbReference type="GeneID" id="25417633"/>
<protein>
    <recommendedName>
        <fullName evidence="1">C2H2-type domain-containing protein</fullName>
    </recommendedName>
</protein>
<evidence type="ECO:0000313" key="2">
    <source>
        <dbReference type="EMBL" id="KEQ68875.1"/>
    </source>
</evidence>
<keyword evidence="3" id="KW-1185">Reference proteome</keyword>
<evidence type="ECO:0000313" key="3">
    <source>
        <dbReference type="Proteomes" id="UP000027730"/>
    </source>
</evidence>
<dbReference type="PROSITE" id="PS00028">
    <property type="entry name" value="ZINC_FINGER_C2H2_1"/>
    <property type="match status" value="1"/>
</dbReference>
<dbReference type="Proteomes" id="UP000027730">
    <property type="component" value="Unassembled WGS sequence"/>
</dbReference>
<dbReference type="InterPro" id="IPR013087">
    <property type="entry name" value="Znf_C2H2_type"/>
</dbReference>
<dbReference type="RefSeq" id="XP_013423089.1">
    <property type="nucleotide sequence ID" value="XM_013567635.1"/>
</dbReference>
<accession>A0A074W6W5</accession>
<gene>
    <name evidence="2" type="ORF">M436DRAFT_86034</name>
</gene>
<dbReference type="EMBL" id="KL584725">
    <property type="protein sequence ID" value="KEQ68875.1"/>
    <property type="molecule type" value="Genomic_DNA"/>
</dbReference>
<name>A0A074W6W5_9PEZI</name>
<dbReference type="AlphaFoldDB" id="A0A074W6W5"/>
<feature type="domain" description="C2H2-type" evidence="1">
    <location>
        <begin position="230"/>
        <end position="253"/>
    </location>
</feature>
<proteinExistence type="predicted"/>
<reference evidence="2 3" key="1">
    <citation type="journal article" date="2014" name="BMC Genomics">
        <title>Genome sequencing of four Aureobasidium pullulans varieties: biotechnological potential, stress tolerance, and description of new species.</title>
        <authorList>
            <person name="Gostin Ar C."/>
            <person name="Ohm R.A."/>
            <person name="Kogej T."/>
            <person name="Sonjak S."/>
            <person name="Turk M."/>
            <person name="Zajc J."/>
            <person name="Zalar P."/>
            <person name="Grube M."/>
            <person name="Sun H."/>
            <person name="Han J."/>
            <person name="Sharma A."/>
            <person name="Chiniquy J."/>
            <person name="Ngan C.Y."/>
            <person name="Lipzen A."/>
            <person name="Barry K."/>
            <person name="Grigoriev I.V."/>
            <person name="Gunde-Cimerman N."/>
        </authorList>
    </citation>
    <scope>NUCLEOTIDE SEQUENCE [LARGE SCALE GENOMIC DNA]</scope>
    <source>
        <strain evidence="2 3">CBS 147.97</strain>
    </source>
</reference>
<organism evidence="2 3">
    <name type="scientific">Aureobasidium namibiae CBS 147.97</name>
    <dbReference type="NCBI Taxonomy" id="1043004"/>
    <lineage>
        <taxon>Eukaryota</taxon>
        <taxon>Fungi</taxon>
        <taxon>Dikarya</taxon>
        <taxon>Ascomycota</taxon>
        <taxon>Pezizomycotina</taxon>
        <taxon>Dothideomycetes</taxon>
        <taxon>Dothideomycetidae</taxon>
        <taxon>Dothideales</taxon>
        <taxon>Saccotheciaceae</taxon>
        <taxon>Aureobasidium</taxon>
    </lineage>
</organism>
<dbReference type="HOGENOM" id="CLU_997425_0_0_1"/>
<sequence length="279" mass="31174">MSCNNDSYDFDSSSDAEMIGYPSSPLSPIQHPVAKSPLVAQPCKTRKSGGSRKGAFRMTNIPLPSHLSAKEIFENHPDRLHNNNLLKVALHYDNSQLYEKLCALGFVKQTLRYRMRSAIKWIEYEFKISSGAFGIAFNREATRNGVYRPVHENPRDDIILARNAAKISEAMAWVKRGGSRIPTTSPSPKSRTVAASVFTNDSKENEAEPTAASIFHKKLDQAQVSKTYPCPHPYCSCTFTTANDNYKHICEVHYQASETLVQRAKARQIAGPLGWVELP</sequence>
<evidence type="ECO:0000259" key="1">
    <source>
        <dbReference type="PROSITE" id="PS00028"/>
    </source>
</evidence>